<keyword evidence="1" id="KW-0433">Leucine-rich repeat</keyword>
<dbReference type="GO" id="GO:0061499">
    <property type="term" value="C:outer plaque of mitotic spindle pole body"/>
    <property type="evidence" value="ECO:0007669"/>
    <property type="project" value="TreeGrafter"/>
</dbReference>
<evidence type="ECO:0000313" key="4">
    <source>
        <dbReference type="Proteomes" id="UP000193719"/>
    </source>
</evidence>
<dbReference type="Pfam" id="PF12799">
    <property type="entry name" value="LRR_4"/>
    <property type="match status" value="1"/>
</dbReference>
<accession>A0A1Y1UYN6</accession>
<dbReference type="AlphaFoldDB" id="A0A1Y1UYN6"/>
<dbReference type="OrthoDB" id="2133947at2759"/>
<dbReference type="STRING" id="1754191.A0A1Y1UYN6"/>
<dbReference type="SUPFAM" id="SSF52058">
    <property type="entry name" value="L domain-like"/>
    <property type="match status" value="1"/>
</dbReference>
<keyword evidence="2" id="KW-0677">Repeat</keyword>
<proteinExistence type="predicted"/>
<name>A0A1Y1UYN6_9FUNG</name>
<dbReference type="PANTHER" id="PTHR47566:SF1">
    <property type="entry name" value="PROTEIN NUD1"/>
    <property type="match status" value="1"/>
</dbReference>
<dbReference type="EMBL" id="MCFH01000051">
    <property type="protein sequence ID" value="ORX43629.1"/>
    <property type="molecule type" value="Genomic_DNA"/>
</dbReference>
<dbReference type="InterPro" id="IPR052574">
    <property type="entry name" value="CDIRP"/>
</dbReference>
<feature type="non-terminal residue" evidence="3">
    <location>
        <position position="1"/>
    </location>
</feature>
<comment type="caution">
    <text evidence="3">The sequence shown here is derived from an EMBL/GenBank/DDBJ whole genome shotgun (WGS) entry which is preliminary data.</text>
</comment>
<evidence type="ECO:0000256" key="1">
    <source>
        <dbReference type="ARBA" id="ARBA00022614"/>
    </source>
</evidence>
<dbReference type="InterPro" id="IPR032675">
    <property type="entry name" value="LRR_dom_sf"/>
</dbReference>
<organism evidence="3 4">
    <name type="scientific">Piromyces finnis</name>
    <dbReference type="NCBI Taxonomy" id="1754191"/>
    <lineage>
        <taxon>Eukaryota</taxon>
        <taxon>Fungi</taxon>
        <taxon>Fungi incertae sedis</taxon>
        <taxon>Chytridiomycota</taxon>
        <taxon>Chytridiomycota incertae sedis</taxon>
        <taxon>Neocallimastigomycetes</taxon>
        <taxon>Neocallimastigales</taxon>
        <taxon>Neocallimastigaceae</taxon>
        <taxon>Piromyces</taxon>
    </lineage>
</organism>
<dbReference type="InterPro" id="IPR001611">
    <property type="entry name" value="Leu-rich_rpt"/>
</dbReference>
<dbReference type="GO" id="GO:1902412">
    <property type="term" value="P:regulation of mitotic cytokinesis"/>
    <property type="evidence" value="ECO:0007669"/>
    <property type="project" value="TreeGrafter"/>
</dbReference>
<dbReference type="GO" id="GO:0031028">
    <property type="term" value="P:septation initiation signaling"/>
    <property type="evidence" value="ECO:0007669"/>
    <property type="project" value="TreeGrafter"/>
</dbReference>
<protein>
    <submittedName>
        <fullName evidence="3">L domain-like protein</fullName>
    </submittedName>
</protein>
<dbReference type="PANTHER" id="PTHR47566">
    <property type="match status" value="1"/>
</dbReference>
<dbReference type="Gene3D" id="3.80.10.10">
    <property type="entry name" value="Ribonuclease Inhibitor"/>
    <property type="match status" value="2"/>
</dbReference>
<dbReference type="GO" id="GO:0035591">
    <property type="term" value="F:signaling adaptor activity"/>
    <property type="evidence" value="ECO:0007669"/>
    <property type="project" value="TreeGrafter"/>
</dbReference>
<reference evidence="3 4" key="1">
    <citation type="submission" date="2016-08" db="EMBL/GenBank/DDBJ databases">
        <title>Genomes of anaerobic fungi encode conserved fungal cellulosomes for biomass hydrolysis.</title>
        <authorList>
            <consortium name="DOE Joint Genome Institute"/>
            <person name="Haitjema C.H."/>
            <person name="Gilmore S.P."/>
            <person name="Henske J.K."/>
            <person name="Solomon K.V."/>
            <person name="De Groot R."/>
            <person name="Kuo A."/>
            <person name="Mondo S.J."/>
            <person name="Salamov A.A."/>
            <person name="Labutti K."/>
            <person name="Zhao Z."/>
            <person name="Chiniquy J."/>
            <person name="Barry K."/>
            <person name="Brewer H.M."/>
            <person name="Purvine S.O."/>
            <person name="Wright A.T."/>
            <person name="Boxma B."/>
            <person name="Van Alen T."/>
            <person name="Hackstein J.H."/>
            <person name="Baker S.E."/>
            <person name="Grigoriev I.V."/>
            <person name="O'Malley M.A."/>
        </authorList>
    </citation>
    <scope>NUCLEOTIDE SEQUENCE [LARGE SCALE GENOMIC DNA]</scope>
    <source>
        <strain evidence="4">finn</strain>
    </source>
</reference>
<reference evidence="3 4" key="2">
    <citation type="submission" date="2016-08" db="EMBL/GenBank/DDBJ databases">
        <title>Pervasive Adenine N6-methylation of Active Genes in Fungi.</title>
        <authorList>
            <consortium name="DOE Joint Genome Institute"/>
            <person name="Mondo S.J."/>
            <person name="Dannebaum R.O."/>
            <person name="Kuo R.C."/>
            <person name="Labutti K."/>
            <person name="Haridas S."/>
            <person name="Kuo A."/>
            <person name="Salamov A."/>
            <person name="Ahrendt S.R."/>
            <person name="Lipzen A."/>
            <person name="Sullivan W."/>
            <person name="Andreopoulos W.B."/>
            <person name="Clum A."/>
            <person name="Lindquist E."/>
            <person name="Daum C."/>
            <person name="Ramamoorthy G.K."/>
            <person name="Gryganskyi A."/>
            <person name="Culley D."/>
            <person name="Magnuson J.K."/>
            <person name="James T.Y."/>
            <person name="O'Malley M.A."/>
            <person name="Stajich J.E."/>
            <person name="Spatafora J.W."/>
            <person name="Visel A."/>
            <person name="Grigoriev I.V."/>
        </authorList>
    </citation>
    <scope>NUCLEOTIDE SEQUENCE [LARGE SCALE GENOMIC DNA]</scope>
    <source>
        <strain evidence="4">finn</strain>
    </source>
</reference>
<dbReference type="InterPro" id="IPR025875">
    <property type="entry name" value="Leu-rich_rpt_4"/>
</dbReference>
<evidence type="ECO:0000256" key="2">
    <source>
        <dbReference type="ARBA" id="ARBA00022737"/>
    </source>
</evidence>
<gene>
    <name evidence="3" type="ORF">BCR36DRAFT_303283</name>
</gene>
<dbReference type="Proteomes" id="UP000193719">
    <property type="component" value="Unassembled WGS sequence"/>
</dbReference>
<keyword evidence="4" id="KW-1185">Reference proteome</keyword>
<evidence type="ECO:0000313" key="3">
    <source>
        <dbReference type="EMBL" id="ORX43629.1"/>
    </source>
</evidence>
<dbReference type="PROSITE" id="PS51450">
    <property type="entry name" value="LRR"/>
    <property type="match status" value="4"/>
</dbReference>
<sequence>HLRDLYADGNRISDISPLFNMKGLINISLKNNNIYILNVEYLNNENYYWGSLNLENNNIKVVSGIEYLKCLKYFNCSFNRIEELKLIYSHPSLKTLILNDNYITDFDGRTFENLEYLNMDNNYITKISNIYRLSNLKTLYIQNQKNGDINSIEFDHLINLKEIYISGNNINSLEIFSNNIHLEVFSANTCHIHKISPIFINNLMNLSILDLRYNEIDRLYSLKKIRHLRVLLLVGNKLKDFYNVIKSLEHNNTIEYLDIRYVFS</sequence>